<dbReference type="Proteomes" id="UP000034164">
    <property type="component" value="Unassembled WGS sequence"/>
</dbReference>
<dbReference type="OrthoDB" id="4183015at2759"/>
<protein>
    <submittedName>
        <fullName evidence="2">Uncharacterized protein</fullName>
    </submittedName>
</protein>
<dbReference type="EMBL" id="LCZI01000105">
    <property type="protein sequence ID" value="KKZ68449.1"/>
    <property type="molecule type" value="Genomic_DNA"/>
</dbReference>
<organism evidence="2 3">
    <name type="scientific">[Emmonsia] crescens</name>
    <dbReference type="NCBI Taxonomy" id="73230"/>
    <lineage>
        <taxon>Eukaryota</taxon>
        <taxon>Fungi</taxon>
        <taxon>Dikarya</taxon>
        <taxon>Ascomycota</taxon>
        <taxon>Pezizomycotina</taxon>
        <taxon>Eurotiomycetes</taxon>
        <taxon>Eurotiomycetidae</taxon>
        <taxon>Onygenales</taxon>
        <taxon>Ajellomycetaceae</taxon>
        <taxon>Emergomyces</taxon>
    </lineage>
</organism>
<sequence>MGCSSSKVQRDNDPPNISNDRPRPATRPATRPQSQRTRTQGTGAGKRTRPPSHAVSKPHSSAQQRTQSRTHSRSQVPTGSKARASRADAHRRHSTALRTIPDDQPPEDSAIRDEIMAFRLFIDQHSINFYRTQCDESGASISRYIARTIITNVIEKHLNGRNNVAVNLASALEKYAKDPADQKRGGHLLILCGTASMIGRMMDSHPESWEFSWRGGADIQFPSVMRGQVEFMQATVDI</sequence>
<reference evidence="3" key="1">
    <citation type="journal article" date="2015" name="PLoS Genet.">
        <title>The dynamic genome and transcriptome of the human fungal pathogen Blastomyces and close relative Emmonsia.</title>
        <authorList>
            <person name="Munoz J.F."/>
            <person name="Gauthier G.M."/>
            <person name="Desjardins C.A."/>
            <person name="Gallo J.E."/>
            <person name="Holder J."/>
            <person name="Sullivan T.D."/>
            <person name="Marty A.J."/>
            <person name="Carmen J.C."/>
            <person name="Chen Z."/>
            <person name="Ding L."/>
            <person name="Gujja S."/>
            <person name="Magrini V."/>
            <person name="Misas E."/>
            <person name="Mitreva M."/>
            <person name="Priest M."/>
            <person name="Saif S."/>
            <person name="Whiston E.A."/>
            <person name="Young S."/>
            <person name="Zeng Q."/>
            <person name="Goldman W.E."/>
            <person name="Mardis E.R."/>
            <person name="Taylor J.W."/>
            <person name="McEwen J.G."/>
            <person name="Clay O.K."/>
            <person name="Klein B.S."/>
            <person name="Cuomo C.A."/>
        </authorList>
    </citation>
    <scope>NUCLEOTIDE SEQUENCE [LARGE SCALE GENOMIC DNA]</scope>
    <source>
        <strain evidence="3">UAMH 3008</strain>
    </source>
</reference>
<proteinExistence type="predicted"/>
<name>A0A0G2J7G5_9EURO</name>
<gene>
    <name evidence="2" type="ORF">EMCG_05908</name>
</gene>
<comment type="caution">
    <text evidence="2">The sequence shown here is derived from an EMBL/GenBank/DDBJ whole genome shotgun (WGS) entry which is preliminary data.</text>
</comment>
<feature type="compositionally biased region" description="Polar residues" evidence="1">
    <location>
        <begin position="58"/>
        <end position="78"/>
    </location>
</feature>
<accession>A0A0G2J7G5</accession>
<feature type="region of interest" description="Disordered" evidence="1">
    <location>
        <begin position="1"/>
        <end position="108"/>
    </location>
</feature>
<evidence type="ECO:0000313" key="3">
    <source>
        <dbReference type="Proteomes" id="UP000034164"/>
    </source>
</evidence>
<evidence type="ECO:0000313" key="2">
    <source>
        <dbReference type="EMBL" id="KKZ68449.1"/>
    </source>
</evidence>
<dbReference type="VEuPathDB" id="FungiDB:EMCG_05908"/>
<evidence type="ECO:0000256" key="1">
    <source>
        <dbReference type="SAM" id="MobiDB-lite"/>
    </source>
</evidence>
<dbReference type="AlphaFoldDB" id="A0A0G2J7G5"/>